<dbReference type="PANTHER" id="PTHR12515:SF5">
    <property type="entry name" value="PROTEIN SMAUG"/>
    <property type="match status" value="1"/>
</dbReference>
<feature type="compositionally biased region" description="Low complexity" evidence="4">
    <location>
        <begin position="423"/>
        <end position="434"/>
    </location>
</feature>
<dbReference type="GO" id="GO:0003729">
    <property type="term" value="F:mRNA binding"/>
    <property type="evidence" value="ECO:0007669"/>
    <property type="project" value="TreeGrafter"/>
</dbReference>
<dbReference type="GO" id="GO:0000289">
    <property type="term" value="P:nuclear-transcribed mRNA poly(A) tail shortening"/>
    <property type="evidence" value="ECO:0007669"/>
    <property type="project" value="TreeGrafter"/>
</dbReference>
<evidence type="ECO:0000259" key="5">
    <source>
        <dbReference type="PROSITE" id="PS50105"/>
    </source>
</evidence>
<evidence type="ECO:0000256" key="1">
    <source>
        <dbReference type="ARBA" id="ARBA00004496"/>
    </source>
</evidence>
<reference evidence="6" key="1">
    <citation type="submission" date="2020-05" db="EMBL/GenBank/DDBJ databases">
        <title>Mycena genomes resolve the evolution of fungal bioluminescence.</title>
        <authorList>
            <person name="Tsai I.J."/>
        </authorList>
    </citation>
    <scope>NUCLEOTIDE SEQUENCE</scope>
    <source>
        <strain evidence="6">CCC161011</strain>
    </source>
</reference>
<evidence type="ECO:0000313" key="6">
    <source>
        <dbReference type="EMBL" id="KAF7362106.1"/>
    </source>
</evidence>
<keyword evidence="3" id="KW-0694">RNA-binding</keyword>
<keyword evidence="2" id="KW-0963">Cytoplasm</keyword>
<dbReference type="GO" id="GO:0000932">
    <property type="term" value="C:P-body"/>
    <property type="evidence" value="ECO:0007669"/>
    <property type="project" value="TreeGrafter"/>
</dbReference>
<feature type="region of interest" description="Disordered" evidence="4">
    <location>
        <begin position="154"/>
        <end position="176"/>
    </location>
</feature>
<dbReference type="OrthoDB" id="2155283at2759"/>
<dbReference type="InterPro" id="IPR057327">
    <property type="entry name" value="Vts1_dom"/>
</dbReference>
<name>A0A8H6YPR2_9AGAR</name>
<keyword evidence="7" id="KW-1185">Reference proteome</keyword>
<comment type="subcellular location">
    <subcellularLocation>
        <location evidence="1">Cytoplasm</location>
    </subcellularLocation>
</comment>
<evidence type="ECO:0000256" key="2">
    <source>
        <dbReference type="ARBA" id="ARBA00022490"/>
    </source>
</evidence>
<dbReference type="SMART" id="SM00454">
    <property type="entry name" value="SAM"/>
    <property type="match status" value="1"/>
</dbReference>
<evidence type="ECO:0000256" key="4">
    <source>
        <dbReference type="SAM" id="MobiDB-lite"/>
    </source>
</evidence>
<dbReference type="SUPFAM" id="SSF47769">
    <property type="entry name" value="SAM/Pointed domain"/>
    <property type="match status" value="1"/>
</dbReference>
<dbReference type="PROSITE" id="PS50105">
    <property type="entry name" value="SAM_DOMAIN"/>
    <property type="match status" value="1"/>
</dbReference>
<evidence type="ECO:0000256" key="3">
    <source>
        <dbReference type="ARBA" id="ARBA00022884"/>
    </source>
</evidence>
<protein>
    <submittedName>
        <fullName evidence="6">SAM domain-containing protein</fullName>
    </submittedName>
</protein>
<feature type="region of interest" description="Disordered" evidence="4">
    <location>
        <begin position="273"/>
        <end position="345"/>
    </location>
</feature>
<gene>
    <name evidence="6" type="ORF">MVEN_00556300</name>
</gene>
<dbReference type="InterPro" id="IPR013761">
    <property type="entry name" value="SAM/pointed_sf"/>
</dbReference>
<proteinExistence type="predicted"/>
<dbReference type="AlphaFoldDB" id="A0A8H6YPR2"/>
<dbReference type="Pfam" id="PF07647">
    <property type="entry name" value="SAM_2"/>
    <property type="match status" value="1"/>
</dbReference>
<feature type="compositionally biased region" description="Low complexity" evidence="4">
    <location>
        <begin position="273"/>
        <end position="293"/>
    </location>
</feature>
<dbReference type="Gene3D" id="1.10.150.50">
    <property type="entry name" value="Transcription Factor, Ets-1"/>
    <property type="match status" value="1"/>
</dbReference>
<feature type="compositionally biased region" description="Low complexity" evidence="4">
    <location>
        <begin position="312"/>
        <end position="335"/>
    </location>
</feature>
<dbReference type="Proteomes" id="UP000620124">
    <property type="component" value="Unassembled WGS sequence"/>
</dbReference>
<dbReference type="PANTHER" id="PTHR12515">
    <property type="entry name" value="STERILE ALPHA MOTIF DOMAIN CONTAINING PROTEIN 4-RELATED"/>
    <property type="match status" value="1"/>
</dbReference>
<dbReference type="InterPro" id="IPR001660">
    <property type="entry name" value="SAM"/>
</dbReference>
<organism evidence="6 7">
    <name type="scientific">Mycena venus</name>
    <dbReference type="NCBI Taxonomy" id="2733690"/>
    <lineage>
        <taxon>Eukaryota</taxon>
        <taxon>Fungi</taxon>
        <taxon>Dikarya</taxon>
        <taxon>Basidiomycota</taxon>
        <taxon>Agaricomycotina</taxon>
        <taxon>Agaricomycetes</taxon>
        <taxon>Agaricomycetidae</taxon>
        <taxon>Agaricales</taxon>
        <taxon>Marasmiineae</taxon>
        <taxon>Mycenaceae</taxon>
        <taxon>Mycena</taxon>
    </lineage>
</organism>
<feature type="region of interest" description="Disordered" evidence="4">
    <location>
        <begin position="410"/>
        <end position="451"/>
    </location>
</feature>
<comment type="caution">
    <text evidence="6">The sequence shown here is derived from an EMBL/GenBank/DDBJ whole genome shotgun (WGS) entry which is preliminary data.</text>
</comment>
<dbReference type="Pfam" id="PF25479">
    <property type="entry name" value="Vts1"/>
    <property type="match status" value="1"/>
</dbReference>
<feature type="region of interest" description="Disordered" evidence="4">
    <location>
        <begin position="17"/>
        <end position="52"/>
    </location>
</feature>
<feature type="domain" description="SAM" evidence="5">
    <location>
        <begin position="350"/>
        <end position="408"/>
    </location>
</feature>
<sequence>MTQPASPKPQFATVELQAPSSRLSPLPSPRPMANGFVPPSPRFASGPGGKPEGEGLDEWFHDLSKFEGTLEAMAEASADAKFHEELGTIEQWFKVLSEAERTAALYTLLQHSNQNQIRFLIAVLQQMLGPAGSNGPLTGSLDGSIQKQQANRNLRPPSLNIPLPGTPATPQFSTPLSALPKSQMPDPNGQDVVLNRADEGSWANMVNTPLVPMFQKTAGNQNVDQNNMMGMLNPAMFPGGMINPMMLNNMTMTPEAQLSQLMAMQMMMGMVQPGMPMTGMPQPQPAQKSQSAKHPNAWRAPGSGGRYPGSALRSGGLKSSGPKSSGLKSASSVGSATTPREDEIDPELLKDVPAWLRSLRLHKYTACFEAMTWEQMVVLDEPTLEAKGIAALGARRRLLKTFDNVKKKMGMATEDPDTPTPALPASALPSVSTANGNDKAPPNASELGSTP</sequence>
<dbReference type="InterPro" id="IPR050897">
    <property type="entry name" value="SMAUG/VTS1_RNA-bind"/>
</dbReference>
<dbReference type="EMBL" id="JACAZI010000004">
    <property type="protein sequence ID" value="KAF7362106.1"/>
    <property type="molecule type" value="Genomic_DNA"/>
</dbReference>
<accession>A0A8H6YPR2</accession>
<evidence type="ECO:0000313" key="7">
    <source>
        <dbReference type="Proteomes" id="UP000620124"/>
    </source>
</evidence>